<dbReference type="InterPro" id="IPR054502">
    <property type="entry name" value="bHLH-TF_ACT-like_plant"/>
</dbReference>
<organism evidence="9 10">
    <name type="scientific">Asparagus officinalis</name>
    <name type="common">Garden asparagus</name>
    <dbReference type="NCBI Taxonomy" id="4686"/>
    <lineage>
        <taxon>Eukaryota</taxon>
        <taxon>Viridiplantae</taxon>
        <taxon>Streptophyta</taxon>
        <taxon>Embryophyta</taxon>
        <taxon>Tracheophyta</taxon>
        <taxon>Spermatophyta</taxon>
        <taxon>Magnoliopsida</taxon>
        <taxon>Liliopsida</taxon>
        <taxon>Asparagales</taxon>
        <taxon>Asparagaceae</taxon>
        <taxon>Asparagoideae</taxon>
        <taxon>Asparagus</taxon>
    </lineage>
</organism>
<feature type="region of interest" description="Disordered" evidence="6">
    <location>
        <begin position="102"/>
        <end position="136"/>
    </location>
</feature>
<name>A0A5P1E5N9_ASPOF</name>
<dbReference type="Proteomes" id="UP000243459">
    <property type="component" value="Chromosome 9"/>
</dbReference>
<dbReference type="SMART" id="SM00353">
    <property type="entry name" value="HLH"/>
    <property type="match status" value="1"/>
</dbReference>
<protein>
    <recommendedName>
        <fullName evidence="11">BHLH domain-containing protein</fullName>
    </recommendedName>
</protein>
<dbReference type="OMA" id="QPKKEHT"/>
<dbReference type="GO" id="GO:0046983">
    <property type="term" value="F:protein dimerization activity"/>
    <property type="evidence" value="ECO:0007669"/>
    <property type="project" value="InterPro"/>
</dbReference>
<comment type="subcellular location">
    <subcellularLocation>
        <location evidence="1">Nucleus</location>
    </subcellularLocation>
</comment>
<dbReference type="InterPro" id="IPR036638">
    <property type="entry name" value="HLH_DNA-bd_sf"/>
</dbReference>
<keyword evidence="10" id="KW-1185">Reference proteome</keyword>
<dbReference type="OrthoDB" id="690068at2759"/>
<dbReference type="AlphaFoldDB" id="A0A5P1E5N9"/>
<evidence type="ECO:0000259" key="7">
    <source>
        <dbReference type="PROSITE" id="PS50888"/>
    </source>
</evidence>
<dbReference type="EMBL" id="CM007389">
    <property type="protein sequence ID" value="ONK57954.1"/>
    <property type="molecule type" value="Genomic_DNA"/>
</dbReference>
<evidence type="ECO:0000256" key="5">
    <source>
        <dbReference type="ARBA" id="ARBA00023242"/>
    </source>
</evidence>
<dbReference type="PROSITE" id="PS50888">
    <property type="entry name" value="BHLH"/>
    <property type="match status" value="1"/>
</dbReference>
<evidence type="ECO:0000256" key="4">
    <source>
        <dbReference type="ARBA" id="ARBA00023163"/>
    </source>
</evidence>
<dbReference type="InterPro" id="IPR002912">
    <property type="entry name" value="ACT_dom"/>
</dbReference>
<dbReference type="InterPro" id="IPR052610">
    <property type="entry name" value="bHLH_transcription_regulator"/>
</dbReference>
<keyword evidence="4" id="KW-0804">Transcription</keyword>
<dbReference type="Gramene" id="ONK57954">
    <property type="protein sequence ID" value="ONK57954"/>
    <property type="gene ID" value="A4U43_C09F6070"/>
</dbReference>
<evidence type="ECO:0000259" key="8">
    <source>
        <dbReference type="PROSITE" id="PS51671"/>
    </source>
</evidence>
<dbReference type="PANTHER" id="PTHR45959">
    <property type="entry name" value="BHLH TRANSCRIPTION FACTOR"/>
    <property type="match status" value="1"/>
</dbReference>
<evidence type="ECO:0000256" key="2">
    <source>
        <dbReference type="ARBA" id="ARBA00005510"/>
    </source>
</evidence>
<dbReference type="PROSITE" id="PS51671">
    <property type="entry name" value="ACT"/>
    <property type="match status" value="1"/>
</dbReference>
<reference evidence="10" key="1">
    <citation type="journal article" date="2017" name="Nat. Commun.">
        <title>The asparagus genome sheds light on the origin and evolution of a young Y chromosome.</title>
        <authorList>
            <person name="Harkess A."/>
            <person name="Zhou J."/>
            <person name="Xu C."/>
            <person name="Bowers J.E."/>
            <person name="Van der Hulst R."/>
            <person name="Ayyampalayam S."/>
            <person name="Mercati F."/>
            <person name="Riccardi P."/>
            <person name="McKain M.R."/>
            <person name="Kakrana A."/>
            <person name="Tang H."/>
            <person name="Ray J."/>
            <person name="Groenendijk J."/>
            <person name="Arikit S."/>
            <person name="Mathioni S.M."/>
            <person name="Nakano M."/>
            <person name="Shan H."/>
            <person name="Telgmann-Rauber A."/>
            <person name="Kanno A."/>
            <person name="Yue Z."/>
            <person name="Chen H."/>
            <person name="Li W."/>
            <person name="Chen Y."/>
            <person name="Xu X."/>
            <person name="Zhang Y."/>
            <person name="Luo S."/>
            <person name="Chen H."/>
            <person name="Gao J."/>
            <person name="Mao Z."/>
            <person name="Pires J.C."/>
            <person name="Luo M."/>
            <person name="Kudrna D."/>
            <person name="Wing R.A."/>
            <person name="Meyers B.C."/>
            <person name="Yi K."/>
            <person name="Kong H."/>
            <person name="Lavrijsen P."/>
            <person name="Sunseri F."/>
            <person name="Falavigna A."/>
            <person name="Ye Y."/>
            <person name="Leebens-Mack J.H."/>
            <person name="Chen G."/>
        </authorList>
    </citation>
    <scope>NUCLEOTIDE SEQUENCE [LARGE SCALE GENOMIC DNA]</scope>
    <source>
        <strain evidence="10">cv. DH0086</strain>
    </source>
</reference>
<dbReference type="GO" id="GO:0005634">
    <property type="term" value="C:nucleus"/>
    <property type="evidence" value="ECO:0007669"/>
    <property type="project" value="UniProtKB-SubCell"/>
</dbReference>
<evidence type="ECO:0008006" key="11">
    <source>
        <dbReference type="Google" id="ProtNLM"/>
    </source>
</evidence>
<feature type="compositionally biased region" description="Polar residues" evidence="6">
    <location>
        <begin position="112"/>
        <end position="123"/>
    </location>
</feature>
<keyword evidence="5" id="KW-0539">Nucleus</keyword>
<evidence type="ECO:0000313" key="9">
    <source>
        <dbReference type="EMBL" id="ONK57954.1"/>
    </source>
</evidence>
<dbReference type="Pfam" id="PF00010">
    <property type="entry name" value="HLH"/>
    <property type="match status" value="1"/>
</dbReference>
<dbReference type="SUPFAM" id="SSF47459">
    <property type="entry name" value="HLH, helix-loop-helix DNA-binding domain"/>
    <property type="match status" value="1"/>
</dbReference>
<feature type="domain" description="BHLH" evidence="7">
    <location>
        <begin position="45"/>
        <end position="94"/>
    </location>
</feature>
<keyword evidence="3" id="KW-0805">Transcription regulation</keyword>
<accession>A0A5P1E5N9</accession>
<evidence type="ECO:0000256" key="3">
    <source>
        <dbReference type="ARBA" id="ARBA00023015"/>
    </source>
</evidence>
<evidence type="ECO:0000256" key="6">
    <source>
        <dbReference type="SAM" id="MobiDB-lite"/>
    </source>
</evidence>
<evidence type="ECO:0000313" key="10">
    <source>
        <dbReference type="Proteomes" id="UP000243459"/>
    </source>
</evidence>
<evidence type="ECO:0000256" key="1">
    <source>
        <dbReference type="ARBA" id="ARBA00004123"/>
    </source>
</evidence>
<proteinExistence type="inferred from homology"/>
<sequence>MLNPPSSSPLPLSKSQQLICFQTHPSDVEEPEKFADTSKRSRSIDLNQDHILAERKRRENISEQLFTLSMIIPGLKKRDKLSILMHTIDYLKQMEEKVKTLEEQASKETVEPSVSTTKSQLSVASDEGEESVPSAHSTLPEIEAKISATAVFIRIHCKNRRGVTLKVLGEIEKLHLSVINSSSLPFSDHFLDINVTAQVEEGFAMTVKDLLKKLNSAFRNFM</sequence>
<dbReference type="PANTHER" id="PTHR45959:SF2">
    <property type="entry name" value="BHLH TRANSCRIPTION FACTOR"/>
    <property type="match status" value="1"/>
</dbReference>
<feature type="domain" description="ACT" evidence="8">
    <location>
        <begin position="152"/>
        <end position="222"/>
    </location>
</feature>
<comment type="similarity">
    <text evidence="2">Belongs to the bHLH protein family.</text>
</comment>
<dbReference type="Gene3D" id="4.10.280.10">
    <property type="entry name" value="Helix-loop-helix DNA-binding domain"/>
    <property type="match status" value="1"/>
</dbReference>
<gene>
    <name evidence="9" type="ORF">A4U43_C09F6070</name>
</gene>
<dbReference type="Pfam" id="PF22754">
    <property type="entry name" value="bHLH-TF_ACT-like_plant"/>
    <property type="match status" value="1"/>
</dbReference>
<dbReference type="InterPro" id="IPR011598">
    <property type="entry name" value="bHLH_dom"/>
</dbReference>